<reference evidence="3" key="2">
    <citation type="submission" date="2016-12" db="EMBL/GenBank/DDBJ databases">
        <authorList>
            <person name="Zhang X."/>
            <person name="Zhao J."/>
        </authorList>
    </citation>
    <scope>NUCLEOTIDE SEQUENCE</scope>
    <source>
        <strain evidence="3">RD15</strain>
    </source>
</reference>
<keyword evidence="1" id="KW-0732">Signal</keyword>
<dbReference type="EMBL" id="MSPX01000001">
    <property type="protein sequence ID" value="OQP88114.1"/>
    <property type="molecule type" value="Genomic_DNA"/>
</dbReference>
<evidence type="ECO:0000313" key="3">
    <source>
        <dbReference type="EMBL" id="OQP88114.1"/>
    </source>
</evidence>
<dbReference type="Proteomes" id="UP000186143">
    <property type="component" value="Unassembled WGS sequence"/>
</dbReference>
<feature type="chain" id="PRO_5012728774" evidence="1">
    <location>
        <begin position="25"/>
        <end position="98"/>
    </location>
</feature>
<reference evidence="3 5" key="3">
    <citation type="journal article" date="2017" name="Antonie Van Leeuwenhoek">
        <title>Rhizobium rhizosphaerae sp. nov., a novel species isolated from rice rhizosphere.</title>
        <authorList>
            <person name="Zhao J.J."/>
            <person name="Zhang J."/>
            <person name="Zhang R.J."/>
            <person name="Zhang C.W."/>
            <person name="Yin H.Q."/>
            <person name="Zhang X.X."/>
        </authorList>
    </citation>
    <scope>NUCLEOTIDE SEQUENCE [LARGE SCALE GENOMIC DNA]</scope>
    <source>
        <strain evidence="3 5">RD15</strain>
    </source>
</reference>
<reference evidence="2 4" key="1">
    <citation type="submission" date="2016-09" db="EMBL/GenBank/DDBJ databases">
        <title>Rhizobium sp. nov., a novel species isolated from the rice rhizosphere.</title>
        <authorList>
            <person name="Zhao J."/>
            <person name="Zhang X."/>
        </authorList>
    </citation>
    <scope>NUCLEOTIDE SEQUENCE [LARGE SCALE GENOMIC DNA]</scope>
    <source>
        <strain evidence="2 4">MH17</strain>
    </source>
</reference>
<name>A0A1Q9AG84_9HYPH</name>
<comment type="caution">
    <text evidence="2">The sequence shown here is derived from an EMBL/GenBank/DDBJ whole genome shotgun (WGS) entry which is preliminary data.</text>
</comment>
<dbReference type="AlphaFoldDB" id="A0A1Q9AG84"/>
<dbReference type="Proteomes" id="UP000192652">
    <property type="component" value="Unassembled WGS sequence"/>
</dbReference>
<protein>
    <submittedName>
        <fullName evidence="2">Uncharacterized protein</fullName>
    </submittedName>
</protein>
<evidence type="ECO:0000313" key="5">
    <source>
        <dbReference type="Proteomes" id="UP000192652"/>
    </source>
</evidence>
<keyword evidence="5" id="KW-1185">Reference proteome</keyword>
<feature type="signal peptide" evidence="1">
    <location>
        <begin position="1"/>
        <end position="24"/>
    </location>
</feature>
<gene>
    <name evidence="2" type="ORF">BJF92_04670</name>
    <name evidence="3" type="ORF">BTR14_01180</name>
</gene>
<evidence type="ECO:0000313" key="2">
    <source>
        <dbReference type="EMBL" id="OLP53879.1"/>
    </source>
</evidence>
<dbReference type="RefSeq" id="WP_075636122.1">
    <property type="nucleotide sequence ID" value="NZ_MKIO01000038.1"/>
</dbReference>
<dbReference type="EMBL" id="MKIO01000038">
    <property type="protein sequence ID" value="OLP53879.1"/>
    <property type="molecule type" value="Genomic_DNA"/>
</dbReference>
<sequence length="98" mass="10957">MSLLRATLLAATAVITLLPAIAQAADPVGCAYPDTYRKHAAYHAHRHHHRHHIHRHHGQRHHARRVVVASWAPLECGLLRVTDAQGSRLVKVCHPPVF</sequence>
<proteinExistence type="predicted"/>
<accession>A0A1Q9AG84</accession>
<evidence type="ECO:0000313" key="4">
    <source>
        <dbReference type="Proteomes" id="UP000186143"/>
    </source>
</evidence>
<organism evidence="2 4">
    <name type="scientific">Xaviernesmea rhizosphaerae</name>
    <dbReference type="NCBI Taxonomy" id="1672749"/>
    <lineage>
        <taxon>Bacteria</taxon>
        <taxon>Pseudomonadati</taxon>
        <taxon>Pseudomonadota</taxon>
        <taxon>Alphaproteobacteria</taxon>
        <taxon>Hyphomicrobiales</taxon>
        <taxon>Rhizobiaceae</taxon>
        <taxon>Rhizobium/Agrobacterium group</taxon>
        <taxon>Xaviernesmea</taxon>
    </lineage>
</organism>
<evidence type="ECO:0000256" key="1">
    <source>
        <dbReference type="SAM" id="SignalP"/>
    </source>
</evidence>